<comment type="subcellular location">
    <subcellularLocation>
        <location evidence="1">Cell membrane</location>
        <topology evidence="1">Peripheral membrane protein</topology>
        <orientation evidence="1">Cytoplasmic side</orientation>
    </subcellularLocation>
</comment>
<keyword evidence="4" id="KW-0145">Chemotaxis</keyword>
<dbReference type="GO" id="GO:0006935">
    <property type="term" value="P:chemotaxis"/>
    <property type="evidence" value="ECO:0007669"/>
    <property type="project" value="UniProtKB-KW"/>
</dbReference>
<comment type="similarity">
    <text evidence="2">Belongs to the FliN/MopA/SpaO family.</text>
</comment>
<reference evidence="8 9" key="1">
    <citation type="submission" date="2019-07" db="EMBL/GenBank/DDBJ databases">
        <title>Quadrisphaera sp. strain DD2A genome sequencing and assembly.</title>
        <authorList>
            <person name="Kim I."/>
        </authorList>
    </citation>
    <scope>NUCLEOTIDE SEQUENCE [LARGE SCALE GENOMIC DNA]</scope>
    <source>
        <strain evidence="8 9">DD2A</strain>
    </source>
</reference>
<dbReference type="RefSeq" id="WP_147927470.1">
    <property type="nucleotide sequence ID" value="NZ_VKAC01000010.1"/>
</dbReference>
<keyword evidence="8" id="KW-0282">Flagellum</keyword>
<accession>A0A5C8ZE68</accession>
<dbReference type="InterPro" id="IPR036429">
    <property type="entry name" value="SpoA-like_sf"/>
</dbReference>
<organism evidence="8 9">
    <name type="scientific">Quadrisphaera setariae</name>
    <dbReference type="NCBI Taxonomy" id="2593304"/>
    <lineage>
        <taxon>Bacteria</taxon>
        <taxon>Bacillati</taxon>
        <taxon>Actinomycetota</taxon>
        <taxon>Actinomycetes</taxon>
        <taxon>Kineosporiales</taxon>
        <taxon>Kineosporiaceae</taxon>
        <taxon>Quadrisphaera</taxon>
    </lineage>
</organism>
<comment type="caution">
    <text evidence="8">The sequence shown here is derived from an EMBL/GenBank/DDBJ whole genome shotgun (WGS) entry which is preliminary data.</text>
</comment>
<gene>
    <name evidence="8" type="primary">fliN</name>
    <name evidence="8" type="ORF">FMM08_16455</name>
</gene>
<dbReference type="Proteomes" id="UP000321234">
    <property type="component" value="Unassembled WGS sequence"/>
</dbReference>
<feature type="domain" description="Flagellar motor switch protein FliN-like C-terminal" evidence="7">
    <location>
        <begin position="178"/>
        <end position="247"/>
    </location>
</feature>
<dbReference type="InterPro" id="IPR051469">
    <property type="entry name" value="FliN/MopA/SpaO"/>
</dbReference>
<dbReference type="InterPro" id="IPR001543">
    <property type="entry name" value="FliN-like_C"/>
</dbReference>
<evidence type="ECO:0000256" key="6">
    <source>
        <dbReference type="ARBA" id="ARBA00023136"/>
    </source>
</evidence>
<dbReference type="NCBIfam" id="TIGR02480">
    <property type="entry name" value="fliN"/>
    <property type="match status" value="1"/>
</dbReference>
<evidence type="ECO:0000259" key="7">
    <source>
        <dbReference type="Pfam" id="PF01052"/>
    </source>
</evidence>
<keyword evidence="3" id="KW-1003">Cell membrane</keyword>
<keyword evidence="8" id="KW-0969">Cilium</keyword>
<dbReference type="EMBL" id="VKAC01000010">
    <property type="protein sequence ID" value="TXR55080.1"/>
    <property type="molecule type" value="Genomic_DNA"/>
</dbReference>
<keyword evidence="5" id="KW-0283">Flagellar rotation</keyword>
<keyword evidence="8" id="KW-0966">Cell projection</keyword>
<keyword evidence="6" id="KW-0472">Membrane</keyword>
<dbReference type="OrthoDB" id="9773459at2"/>
<evidence type="ECO:0000256" key="2">
    <source>
        <dbReference type="ARBA" id="ARBA00009226"/>
    </source>
</evidence>
<keyword evidence="9" id="KW-1185">Reference proteome</keyword>
<dbReference type="InterPro" id="IPR001172">
    <property type="entry name" value="FliN_T3SS_HrcQb"/>
</dbReference>
<evidence type="ECO:0000313" key="9">
    <source>
        <dbReference type="Proteomes" id="UP000321234"/>
    </source>
</evidence>
<dbReference type="GO" id="GO:0009425">
    <property type="term" value="C:bacterial-type flagellum basal body"/>
    <property type="evidence" value="ECO:0007669"/>
    <property type="project" value="InterPro"/>
</dbReference>
<dbReference type="GO" id="GO:0003774">
    <property type="term" value="F:cytoskeletal motor activity"/>
    <property type="evidence" value="ECO:0007669"/>
    <property type="project" value="InterPro"/>
</dbReference>
<protein>
    <submittedName>
        <fullName evidence="8">Flagellar motor switch protein FliN</fullName>
    </submittedName>
</protein>
<evidence type="ECO:0000256" key="4">
    <source>
        <dbReference type="ARBA" id="ARBA00022500"/>
    </source>
</evidence>
<dbReference type="PANTHER" id="PTHR43484">
    <property type="match status" value="1"/>
</dbReference>
<dbReference type="PRINTS" id="PR00956">
    <property type="entry name" value="FLGMOTORFLIN"/>
</dbReference>
<name>A0A5C8ZE68_9ACTN</name>
<dbReference type="Gene3D" id="2.30.330.10">
    <property type="entry name" value="SpoA-like"/>
    <property type="match status" value="1"/>
</dbReference>
<evidence type="ECO:0000256" key="5">
    <source>
        <dbReference type="ARBA" id="ARBA00022779"/>
    </source>
</evidence>
<evidence type="ECO:0000313" key="8">
    <source>
        <dbReference type="EMBL" id="TXR55080.1"/>
    </source>
</evidence>
<dbReference type="GO" id="GO:0071973">
    <property type="term" value="P:bacterial-type flagellum-dependent cell motility"/>
    <property type="evidence" value="ECO:0007669"/>
    <property type="project" value="InterPro"/>
</dbReference>
<proteinExistence type="inferred from homology"/>
<dbReference type="SUPFAM" id="SSF101801">
    <property type="entry name" value="Surface presentation of antigens (SPOA)"/>
    <property type="match status" value="1"/>
</dbReference>
<dbReference type="InterPro" id="IPR012826">
    <property type="entry name" value="FliN"/>
</dbReference>
<dbReference type="PANTHER" id="PTHR43484:SF1">
    <property type="entry name" value="FLAGELLAR MOTOR SWITCH PROTEIN FLIN"/>
    <property type="match status" value="1"/>
</dbReference>
<evidence type="ECO:0000256" key="1">
    <source>
        <dbReference type="ARBA" id="ARBA00004413"/>
    </source>
</evidence>
<dbReference type="Pfam" id="PF01052">
    <property type="entry name" value="FliMN_C"/>
    <property type="match status" value="1"/>
</dbReference>
<dbReference type="AlphaFoldDB" id="A0A5C8ZE68"/>
<evidence type="ECO:0000256" key="3">
    <source>
        <dbReference type="ARBA" id="ARBA00022475"/>
    </source>
</evidence>
<sequence>MSTTTFTSATAEQLSTAAAAAAALLPSPTPLVLGPTDGSLAPDASSTTGSAVVVSFTGGASGVVTVIVDGGLQEALASAEGGPLPLADALSPALQAAVASLGPAVPAAAETLEVAAAIARGAEAAAVWAPLVGGEGGDVVAWLGLSLAATTPSAPTATASPLAATLPAQRSGSGMHLLRDVEMVLTVELGRTRMSVKELLALTPGSVIELDRAAGAPADLMVNGRLLARGEVVVVDEDYGLRITEIIQPGAEG</sequence>
<dbReference type="GO" id="GO:0005886">
    <property type="term" value="C:plasma membrane"/>
    <property type="evidence" value="ECO:0007669"/>
    <property type="project" value="UniProtKB-SubCell"/>
</dbReference>